<feature type="domain" description="PAC" evidence="11">
    <location>
        <begin position="872"/>
        <end position="924"/>
    </location>
</feature>
<dbReference type="InterPro" id="IPR004358">
    <property type="entry name" value="Sig_transdc_His_kin-like_C"/>
</dbReference>
<dbReference type="SUPFAM" id="SSF55874">
    <property type="entry name" value="ATPase domain of HSP90 chaperone/DNA topoisomerase II/histidine kinase"/>
    <property type="match status" value="1"/>
</dbReference>
<evidence type="ECO:0000313" key="13">
    <source>
        <dbReference type="Proteomes" id="UP001204798"/>
    </source>
</evidence>
<dbReference type="PROSITE" id="PS50109">
    <property type="entry name" value="HIS_KIN"/>
    <property type="match status" value="1"/>
</dbReference>
<dbReference type="Gene3D" id="3.40.50.2300">
    <property type="match status" value="1"/>
</dbReference>
<dbReference type="SMART" id="SM00448">
    <property type="entry name" value="REC"/>
    <property type="match status" value="1"/>
</dbReference>
<dbReference type="InterPro" id="IPR035965">
    <property type="entry name" value="PAS-like_dom_sf"/>
</dbReference>
<dbReference type="InterPro" id="IPR029016">
    <property type="entry name" value="GAF-like_dom_sf"/>
</dbReference>
<dbReference type="Pfam" id="PF13426">
    <property type="entry name" value="PAS_9"/>
    <property type="match status" value="1"/>
</dbReference>
<dbReference type="CDD" id="cd00082">
    <property type="entry name" value="HisKA"/>
    <property type="match status" value="1"/>
</dbReference>
<protein>
    <recommendedName>
        <fullName evidence="2">histidine kinase</fullName>
        <ecNumber evidence="2">2.7.13.3</ecNumber>
    </recommendedName>
</protein>
<dbReference type="InterPro" id="IPR052162">
    <property type="entry name" value="Sensor_kinase/Photoreceptor"/>
</dbReference>
<evidence type="ECO:0000256" key="7">
    <source>
        <dbReference type="SAM" id="Coils"/>
    </source>
</evidence>
<dbReference type="PROSITE" id="PS50110">
    <property type="entry name" value="RESPONSE_REGULATORY"/>
    <property type="match status" value="1"/>
</dbReference>
<accession>A0ABT2EMT9</accession>
<reference evidence="12 13" key="1">
    <citation type="submission" date="2022-08" db="EMBL/GenBank/DDBJ databases">
        <title>Bacterial and archaeal communities from various locations to study Microbial Dark Matter (Phase II).</title>
        <authorList>
            <person name="Stepanauskas R."/>
        </authorList>
    </citation>
    <scope>NUCLEOTIDE SEQUENCE [LARGE SCALE GENOMIC DNA]</scope>
    <source>
        <strain evidence="12 13">PD1</strain>
    </source>
</reference>
<evidence type="ECO:0000259" key="8">
    <source>
        <dbReference type="PROSITE" id="PS50109"/>
    </source>
</evidence>
<dbReference type="PROSITE" id="PS50112">
    <property type="entry name" value="PAS"/>
    <property type="match status" value="2"/>
</dbReference>
<dbReference type="EC" id="2.7.13.3" evidence="2"/>
<dbReference type="PROSITE" id="PS50113">
    <property type="entry name" value="PAC"/>
    <property type="match status" value="2"/>
</dbReference>
<dbReference type="InterPro" id="IPR003018">
    <property type="entry name" value="GAF"/>
</dbReference>
<dbReference type="InterPro" id="IPR000014">
    <property type="entry name" value="PAS"/>
</dbReference>
<feature type="domain" description="PAS" evidence="10">
    <location>
        <begin position="797"/>
        <end position="838"/>
    </location>
</feature>
<organism evidence="12 13">
    <name type="scientific">Candidatus Fervidibacter sacchari</name>
    <dbReference type="NCBI Taxonomy" id="1448929"/>
    <lineage>
        <taxon>Bacteria</taxon>
        <taxon>Candidatus Fervidibacterota</taxon>
        <taxon>Candidatus Fervidibacter</taxon>
    </lineage>
</organism>
<dbReference type="Gene3D" id="1.10.287.130">
    <property type="match status" value="1"/>
</dbReference>
<evidence type="ECO:0000259" key="10">
    <source>
        <dbReference type="PROSITE" id="PS50112"/>
    </source>
</evidence>
<dbReference type="Gene3D" id="3.30.450.40">
    <property type="match status" value="5"/>
</dbReference>
<keyword evidence="4" id="KW-0808">Transferase</keyword>
<dbReference type="InterPro" id="IPR001610">
    <property type="entry name" value="PAC"/>
</dbReference>
<dbReference type="PRINTS" id="PR00344">
    <property type="entry name" value="BCTRLSENSOR"/>
</dbReference>
<gene>
    <name evidence="12" type="ORF">M2350_001680</name>
</gene>
<dbReference type="Pfam" id="PF02518">
    <property type="entry name" value="HATPase_c"/>
    <property type="match status" value="1"/>
</dbReference>
<evidence type="ECO:0000256" key="5">
    <source>
        <dbReference type="ARBA" id="ARBA00022777"/>
    </source>
</evidence>
<evidence type="ECO:0000313" key="12">
    <source>
        <dbReference type="EMBL" id="MCS3919267.1"/>
    </source>
</evidence>
<feature type="domain" description="PAS" evidence="10">
    <location>
        <begin position="1090"/>
        <end position="1156"/>
    </location>
</feature>
<evidence type="ECO:0000256" key="4">
    <source>
        <dbReference type="ARBA" id="ARBA00022679"/>
    </source>
</evidence>
<dbReference type="SMART" id="SM00086">
    <property type="entry name" value="PAC"/>
    <property type="match status" value="2"/>
</dbReference>
<dbReference type="CDD" id="cd17536">
    <property type="entry name" value="REC_YesN-like"/>
    <property type="match status" value="1"/>
</dbReference>
<dbReference type="InterPro" id="IPR001789">
    <property type="entry name" value="Sig_transdc_resp-reg_receiver"/>
</dbReference>
<feature type="domain" description="Response regulatory" evidence="9">
    <location>
        <begin position="1641"/>
        <end position="1759"/>
    </location>
</feature>
<dbReference type="InterPro" id="IPR003594">
    <property type="entry name" value="HATPase_dom"/>
</dbReference>
<dbReference type="Pfam" id="PF00072">
    <property type="entry name" value="Response_reg"/>
    <property type="match status" value="1"/>
</dbReference>
<dbReference type="RefSeq" id="WP_259095523.1">
    <property type="nucleotide sequence ID" value="NZ_CP130454.1"/>
</dbReference>
<name>A0ABT2EMT9_9BACT</name>
<dbReference type="InterPro" id="IPR036097">
    <property type="entry name" value="HisK_dim/P_sf"/>
</dbReference>
<dbReference type="Gene3D" id="3.30.450.20">
    <property type="entry name" value="PAS domain"/>
    <property type="match status" value="2"/>
</dbReference>
<dbReference type="SUPFAM" id="SSF55785">
    <property type="entry name" value="PYP-like sensor domain (PAS domain)"/>
    <property type="match status" value="2"/>
</dbReference>
<evidence type="ECO:0000256" key="6">
    <source>
        <dbReference type="PROSITE-ProRule" id="PRU00169"/>
    </source>
</evidence>
<dbReference type="SMART" id="SM00387">
    <property type="entry name" value="HATPase_c"/>
    <property type="match status" value="1"/>
</dbReference>
<dbReference type="InterPro" id="IPR036890">
    <property type="entry name" value="HATPase_C_sf"/>
</dbReference>
<keyword evidence="7" id="KW-0175">Coiled coil</keyword>
<evidence type="ECO:0000256" key="1">
    <source>
        <dbReference type="ARBA" id="ARBA00000085"/>
    </source>
</evidence>
<keyword evidence="3 6" id="KW-0597">Phosphoprotein</keyword>
<dbReference type="SUPFAM" id="SSF47384">
    <property type="entry name" value="Homodimeric domain of signal transducing histidine kinase"/>
    <property type="match status" value="1"/>
</dbReference>
<comment type="caution">
    <text evidence="12">The sequence shown here is derived from an EMBL/GenBank/DDBJ whole genome shotgun (WGS) entry which is preliminary data.</text>
</comment>
<dbReference type="PANTHER" id="PTHR43304">
    <property type="entry name" value="PHYTOCHROME-LIKE PROTEIN CPH1"/>
    <property type="match status" value="1"/>
</dbReference>
<dbReference type="SUPFAM" id="SSF55781">
    <property type="entry name" value="GAF domain-like"/>
    <property type="match status" value="5"/>
</dbReference>
<comment type="catalytic activity">
    <reaction evidence="1">
        <text>ATP + protein L-histidine = ADP + protein N-phospho-L-histidine.</text>
        <dbReference type="EC" id="2.7.13.3"/>
    </reaction>
</comment>
<dbReference type="SMART" id="SM00388">
    <property type="entry name" value="HisKA"/>
    <property type="match status" value="1"/>
</dbReference>
<keyword evidence="13" id="KW-1185">Reference proteome</keyword>
<feature type="domain" description="Histidine kinase" evidence="8">
    <location>
        <begin position="1408"/>
        <end position="1626"/>
    </location>
</feature>
<dbReference type="Pfam" id="PF13185">
    <property type="entry name" value="GAF_2"/>
    <property type="match status" value="1"/>
</dbReference>
<dbReference type="InterPro" id="IPR005467">
    <property type="entry name" value="His_kinase_dom"/>
</dbReference>
<evidence type="ECO:0000256" key="2">
    <source>
        <dbReference type="ARBA" id="ARBA00012438"/>
    </source>
</evidence>
<keyword evidence="5" id="KW-0418">Kinase</keyword>
<dbReference type="Gene3D" id="3.30.565.10">
    <property type="entry name" value="Histidine kinase-like ATPase, C-terminal domain"/>
    <property type="match status" value="1"/>
</dbReference>
<sequence>MARRIRKNWQWLLGTVAVVVALLLADGGIRYFAWQTNTQAVNWAVSSVAQRWDEFIKSVVSQLLFQRTMSIYEDLFVPSKRGVLLRQAGNWIDEMRESVMADFWVVVDDKGQPVAVMPLGANLPSLRPLWKAPLKSHPCSIALFAGASSEPSLLGLGTDLMVNGEKRGKLWVLYRLDGLSQQLCSLPFEASLELATVKGDVLFRVKGARQASISKPFYVSADLNEVPLSLIAAIPPQEMVKGMGFVRVILLETFALVAIAAALIAIGWRRVADGELAVKLTEIFHSLSERFLETRDAASVFQELAEAIVREFRFSVAVVFRFDKQLQSFSMAGYAPQRLLREFLNQREDSSALNLSDFVLQRLQRGSTYISADCHEFFSLTEEETAVQTLQSALNIQLCWGALLFAEGKPVGALFVGTSQKQFSGEEIQALELVRQQAGMLITMIDNWEEQIKAQERANRFRDTLLWLNKELPQYNDLTDQLRLIAKAAQEALEVSQVSIWQISPDHQYTYCVAAAGDVSEQLEGTVLPLSHYLTYTVSLDEERVIATDSVLTDPRTDELEDYWRLHGIEAAMDAPVRVEGKVVGIVCCEHKAKRQWASDEVAFAGEIADLVAKVILESQQQRRNRYLATLSQLALQLLASTDWHGVLPVFLEDIGKVANADRTFLAKLETNEQGHEVLRCIGVWSVDGLVEDEHEFILSKVGVPHQIEALKTGEGVSCITRTLPEPFRQFYEKRGVKSILVVPVFVESRWWGILGLSARREERYWDDTDIAILKIAGTLLGSVIERQKAIQRQLEQEKQFRELVENAIVGVYRSTPDGRLLMANPALAKMLGYNSPEDLIYSVTDLATQVYADPTHREDFKRMVEEQGSVQNFIAPLKRKDGSKIWAAISGRAVYDANGKLLYYEGFVMDITARKRAEELLTHRVAQLQALYRLASALQQLDGLEEVFGEVVECAKTTLNADKAFVALIDPDGRVRVKWAESLSEGGRKAIEEFLSQSPNVFLERPLIITDIAKAQELGSLRDALLSEGVGSYLCVPIISQGKLVGRLNVSFSQPRRFSEDEIDMAQTIAHHLAFAITRKEAEEQIRRSERKFRSLFENAVVGIYRSTPDGRFLMANETLARINGYSSVEELMALDIPTQIYLNPEDREQFKKLMAEQGFVADYRYPIKRKDGSIGWVTKWARAVKDDNGKVLYYEGFVLDITEQVQMEQRLKALQATARSLVMRLDIESVIQVAVSEISHLYPNSAILIFRYREDEDAFVLESANEEASDLLRVLRLSVGSTLKQRGFPLVEDRLWAGESVLVNDLAQSVGSLAKELTELGYRSIFMRGIGDSSQLWGMIAICRRGETFSQQDTEFLNSFCDYLSIAVRNASLFQQVQQAYEELRGIQERMIEQERLRALGQIASGIAHDINNALVPIQGFAEILLEHNDPVVRDAAEVIFKSANDIAATVQRMREFYRVRSSEDVLEPVDLNAICKDALMMTKPKWFNMPRERGIVIETRLELADDLPPLTGIPSEIRQAIINLIINAVDAMPEGGILTIRTFRRDKGGRAWAVVEVCDTGIGMDEETKRRAIEPFFTTKGEKGSGLGLAAVYGTVQRHEGFMEIDSAPGEGTTVRLWLPSNVAQISELPAGEVPSLKLLVIDDEPSVRETLALLLRKDGHLVLTAADGEEGLEMFQLAQIQGNPFNVVITDLGMPRMDGLTVARKIKAISPDTPVILLSGWGFRIRSEEVREAIDLVLTKPATYQQIRRALSQIWNRRMAITN</sequence>
<dbReference type="SUPFAM" id="SSF52172">
    <property type="entry name" value="CheY-like"/>
    <property type="match status" value="1"/>
</dbReference>
<dbReference type="CDD" id="cd00130">
    <property type="entry name" value="PAS"/>
    <property type="match status" value="2"/>
</dbReference>
<evidence type="ECO:0000259" key="9">
    <source>
        <dbReference type="PROSITE" id="PS50110"/>
    </source>
</evidence>
<feature type="domain" description="PAC" evidence="11">
    <location>
        <begin position="1163"/>
        <end position="1215"/>
    </location>
</feature>
<dbReference type="Pfam" id="PF01590">
    <property type="entry name" value="GAF"/>
    <property type="match status" value="3"/>
</dbReference>
<dbReference type="Pfam" id="PF08447">
    <property type="entry name" value="PAS_3"/>
    <property type="match status" value="1"/>
</dbReference>
<dbReference type="NCBIfam" id="TIGR00229">
    <property type="entry name" value="sensory_box"/>
    <property type="match status" value="2"/>
</dbReference>
<dbReference type="Pfam" id="PF00512">
    <property type="entry name" value="HisKA"/>
    <property type="match status" value="1"/>
</dbReference>
<dbReference type="InterPro" id="IPR011006">
    <property type="entry name" value="CheY-like_superfamily"/>
</dbReference>
<proteinExistence type="predicted"/>
<feature type="coiled-coil region" evidence="7">
    <location>
        <begin position="1372"/>
        <end position="1399"/>
    </location>
</feature>
<evidence type="ECO:0000256" key="3">
    <source>
        <dbReference type="ARBA" id="ARBA00022553"/>
    </source>
</evidence>
<dbReference type="SMART" id="SM00091">
    <property type="entry name" value="PAS"/>
    <property type="match status" value="3"/>
</dbReference>
<dbReference type="Proteomes" id="UP001204798">
    <property type="component" value="Unassembled WGS sequence"/>
</dbReference>
<dbReference type="EMBL" id="JANUCP010000003">
    <property type="protein sequence ID" value="MCS3919267.1"/>
    <property type="molecule type" value="Genomic_DNA"/>
</dbReference>
<dbReference type="PANTHER" id="PTHR43304:SF1">
    <property type="entry name" value="PAC DOMAIN-CONTAINING PROTEIN"/>
    <property type="match status" value="1"/>
</dbReference>
<dbReference type="InterPro" id="IPR003661">
    <property type="entry name" value="HisK_dim/P_dom"/>
</dbReference>
<feature type="modified residue" description="4-aspartylphosphate" evidence="6">
    <location>
        <position position="1695"/>
    </location>
</feature>
<dbReference type="InterPro" id="IPR013655">
    <property type="entry name" value="PAS_fold_3"/>
</dbReference>
<dbReference type="InterPro" id="IPR000700">
    <property type="entry name" value="PAS-assoc_C"/>
</dbReference>
<dbReference type="SMART" id="SM00065">
    <property type="entry name" value="GAF"/>
    <property type="match status" value="4"/>
</dbReference>
<evidence type="ECO:0000259" key="11">
    <source>
        <dbReference type="PROSITE" id="PS50113"/>
    </source>
</evidence>